<dbReference type="GO" id="GO:0005829">
    <property type="term" value="C:cytosol"/>
    <property type="evidence" value="ECO:0007669"/>
    <property type="project" value="TreeGrafter"/>
</dbReference>
<evidence type="ECO:0000256" key="1">
    <source>
        <dbReference type="ARBA" id="ARBA00006817"/>
    </source>
</evidence>
<feature type="domain" description="MYND-type" evidence="7">
    <location>
        <begin position="28"/>
        <end position="65"/>
    </location>
</feature>
<evidence type="ECO:0000256" key="3">
    <source>
        <dbReference type="ARBA" id="ARBA00022771"/>
    </source>
</evidence>
<dbReference type="STRING" id="695850.A0A067BQU1"/>
<dbReference type="PANTHER" id="PTHR13009">
    <property type="entry name" value="HEAT SHOCK PROTEIN 90 HSP90 CO-CHAPERONE AHA-1"/>
    <property type="match status" value="1"/>
</dbReference>
<dbReference type="Gene3D" id="6.10.140.2220">
    <property type="match status" value="1"/>
</dbReference>
<dbReference type="VEuPathDB" id="FungiDB:SPRG_14105"/>
<keyword evidence="2" id="KW-0479">Metal-binding</keyword>
<organism evidence="8 9">
    <name type="scientific">Saprolegnia parasitica (strain CBS 223.65)</name>
    <dbReference type="NCBI Taxonomy" id="695850"/>
    <lineage>
        <taxon>Eukaryota</taxon>
        <taxon>Sar</taxon>
        <taxon>Stramenopiles</taxon>
        <taxon>Oomycota</taxon>
        <taxon>Saprolegniomycetes</taxon>
        <taxon>Saprolegniales</taxon>
        <taxon>Saprolegniaceae</taxon>
        <taxon>Saprolegnia</taxon>
    </lineage>
</organism>
<dbReference type="OMA" id="CKGSYEM"/>
<dbReference type="Proteomes" id="UP000030745">
    <property type="component" value="Unassembled WGS sequence"/>
</dbReference>
<dbReference type="InterPro" id="IPR015310">
    <property type="entry name" value="AHSA1-like_N"/>
</dbReference>
<dbReference type="GO" id="GO:0001671">
    <property type="term" value="F:ATPase activator activity"/>
    <property type="evidence" value="ECO:0007669"/>
    <property type="project" value="InterPro"/>
</dbReference>
<dbReference type="KEGG" id="spar:SPRG_14105"/>
<dbReference type="GO" id="GO:0051087">
    <property type="term" value="F:protein-folding chaperone binding"/>
    <property type="evidence" value="ECO:0007669"/>
    <property type="project" value="InterPro"/>
</dbReference>
<dbReference type="PROSITE" id="PS50865">
    <property type="entry name" value="ZF_MYND_2"/>
    <property type="match status" value="1"/>
</dbReference>
<sequence length="305" mass="33350">MATKKTDANDYSRFDKISDADEAPGADCRNCGTTGAKLKCSVCKKATYCHRACQTSDWSYHKRICKKPEEPKKPTPSKPTAASSTTTAATSTTKAVTTTTSAAKAKPAKTEVVVEDESIENAKGYKNGLPYFHREQSEHEKALIGDIAPKKIEEVEVVAPAHDGSAWNTAGTFEQRDFTKWAKGRLEELLASVEVLHSSTTIRTKPVKDLKGDASVCVIRGKKRFLFDFEFTLEWEAVGLNAKGKLKCHDIGNDGDYEIQCSYDKKPSDTIEAQAVHAAVTSKTSGLHYAVAQKIGQFSTDFQAL</sequence>
<evidence type="ECO:0000313" key="9">
    <source>
        <dbReference type="Proteomes" id="UP000030745"/>
    </source>
</evidence>
<protein>
    <recommendedName>
        <fullName evidence="7">MYND-type domain-containing protein</fullName>
    </recommendedName>
</protein>
<accession>A0A067BQU1</accession>
<feature type="region of interest" description="Disordered" evidence="6">
    <location>
        <begin position="1"/>
        <end position="22"/>
    </location>
</feature>
<keyword evidence="9" id="KW-1185">Reference proteome</keyword>
<reference evidence="8 9" key="1">
    <citation type="journal article" date="2013" name="PLoS Genet.">
        <title>Distinctive expansion of potential virulence genes in the genome of the oomycete fish pathogen Saprolegnia parasitica.</title>
        <authorList>
            <person name="Jiang R.H."/>
            <person name="de Bruijn I."/>
            <person name="Haas B.J."/>
            <person name="Belmonte R."/>
            <person name="Lobach L."/>
            <person name="Christie J."/>
            <person name="van den Ackerveken G."/>
            <person name="Bottin A."/>
            <person name="Bulone V."/>
            <person name="Diaz-Moreno S.M."/>
            <person name="Dumas B."/>
            <person name="Fan L."/>
            <person name="Gaulin E."/>
            <person name="Govers F."/>
            <person name="Grenville-Briggs L.J."/>
            <person name="Horner N.R."/>
            <person name="Levin J.Z."/>
            <person name="Mammella M."/>
            <person name="Meijer H.J."/>
            <person name="Morris P."/>
            <person name="Nusbaum C."/>
            <person name="Oome S."/>
            <person name="Phillips A.J."/>
            <person name="van Rooyen D."/>
            <person name="Rzeszutek E."/>
            <person name="Saraiva M."/>
            <person name="Secombes C.J."/>
            <person name="Seidl M.F."/>
            <person name="Snel B."/>
            <person name="Stassen J.H."/>
            <person name="Sykes S."/>
            <person name="Tripathy S."/>
            <person name="van den Berg H."/>
            <person name="Vega-Arreguin J.C."/>
            <person name="Wawra S."/>
            <person name="Young S.K."/>
            <person name="Zeng Q."/>
            <person name="Dieguez-Uribeondo J."/>
            <person name="Russ C."/>
            <person name="Tyler B.M."/>
            <person name="van West P."/>
        </authorList>
    </citation>
    <scope>NUCLEOTIDE SEQUENCE [LARGE SCALE GENOMIC DNA]</scope>
    <source>
        <strain evidence="8 9">CBS 223.65</strain>
    </source>
</reference>
<comment type="similarity">
    <text evidence="1">Belongs to the AHA1 family.</text>
</comment>
<dbReference type="Pfam" id="PF09229">
    <property type="entry name" value="Aha1_N"/>
    <property type="match status" value="1"/>
</dbReference>
<evidence type="ECO:0000256" key="5">
    <source>
        <dbReference type="PROSITE-ProRule" id="PRU00134"/>
    </source>
</evidence>
<dbReference type="OrthoDB" id="341421at2759"/>
<evidence type="ECO:0000256" key="2">
    <source>
        <dbReference type="ARBA" id="ARBA00022723"/>
    </source>
</evidence>
<evidence type="ECO:0000313" key="8">
    <source>
        <dbReference type="EMBL" id="KDO20874.1"/>
    </source>
</evidence>
<dbReference type="AlphaFoldDB" id="A0A067BQU1"/>
<feature type="compositionally biased region" description="Basic and acidic residues" evidence="6">
    <location>
        <begin position="1"/>
        <end position="19"/>
    </location>
</feature>
<dbReference type="InterPro" id="IPR036338">
    <property type="entry name" value="Aha1"/>
</dbReference>
<dbReference type="GeneID" id="24135933"/>
<dbReference type="SMART" id="SM01000">
    <property type="entry name" value="Aha1_N"/>
    <property type="match status" value="1"/>
</dbReference>
<evidence type="ECO:0000259" key="7">
    <source>
        <dbReference type="PROSITE" id="PS50865"/>
    </source>
</evidence>
<feature type="region of interest" description="Disordered" evidence="6">
    <location>
        <begin position="67"/>
        <end position="103"/>
    </location>
</feature>
<dbReference type="Pfam" id="PF01753">
    <property type="entry name" value="zf-MYND"/>
    <property type="match status" value="1"/>
</dbReference>
<feature type="compositionally biased region" description="Low complexity" evidence="6">
    <location>
        <begin position="78"/>
        <end position="103"/>
    </location>
</feature>
<evidence type="ECO:0000256" key="6">
    <source>
        <dbReference type="SAM" id="MobiDB-lite"/>
    </source>
</evidence>
<dbReference type="PROSITE" id="PS01360">
    <property type="entry name" value="ZF_MYND_1"/>
    <property type="match status" value="1"/>
</dbReference>
<dbReference type="InterPro" id="IPR002893">
    <property type="entry name" value="Znf_MYND"/>
</dbReference>
<proteinExistence type="inferred from homology"/>
<dbReference type="RefSeq" id="XP_012208452.1">
    <property type="nucleotide sequence ID" value="XM_012353062.1"/>
</dbReference>
<dbReference type="PANTHER" id="PTHR13009:SF22">
    <property type="entry name" value="LD43819P"/>
    <property type="match status" value="1"/>
</dbReference>
<dbReference type="GO" id="GO:0008270">
    <property type="term" value="F:zinc ion binding"/>
    <property type="evidence" value="ECO:0007669"/>
    <property type="project" value="UniProtKB-KW"/>
</dbReference>
<gene>
    <name evidence="8" type="ORF">SPRG_14105</name>
</gene>
<name>A0A067BQU1_SAPPC</name>
<keyword evidence="4" id="KW-0862">Zinc</keyword>
<dbReference type="Gene3D" id="3.15.10.20">
    <property type="entry name" value="Activator of Hsp90 ATPase Aha1, N-terminal domain"/>
    <property type="match status" value="1"/>
</dbReference>
<dbReference type="SUPFAM" id="SSF144232">
    <property type="entry name" value="HIT/MYND zinc finger-like"/>
    <property type="match status" value="1"/>
</dbReference>
<dbReference type="SUPFAM" id="SSF103111">
    <property type="entry name" value="Activator of Hsp90 ATPase, Aha1"/>
    <property type="match status" value="1"/>
</dbReference>
<evidence type="ECO:0000256" key="4">
    <source>
        <dbReference type="ARBA" id="ARBA00022833"/>
    </source>
</evidence>
<keyword evidence="3 5" id="KW-0863">Zinc-finger</keyword>
<dbReference type="EMBL" id="KK583301">
    <property type="protein sequence ID" value="KDO20874.1"/>
    <property type="molecule type" value="Genomic_DNA"/>
</dbReference>
<dbReference type="GO" id="GO:0006457">
    <property type="term" value="P:protein folding"/>
    <property type="evidence" value="ECO:0007669"/>
    <property type="project" value="TreeGrafter"/>
</dbReference>